<dbReference type="Pfam" id="PF13439">
    <property type="entry name" value="Glyco_transf_4"/>
    <property type="match status" value="1"/>
</dbReference>
<dbReference type="PANTHER" id="PTHR45947">
    <property type="entry name" value="SULFOQUINOVOSYL TRANSFERASE SQD2"/>
    <property type="match status" value="1"/>
</dbReference>
<evidence type="ECO:0000256" key="2">
    <source>
        <dbReference type="SAM" id="MobiDB-lite"/>
    </source>
</evidence>
<proteinExistence type="predicted"/>
<protein>
    <recommendedName>
        <fullName evidence="8">Glycosyltransferase family 4 protein</fullName>
    </recommendedName>
</protein>
<keyword evidence="7" id="KW-1185">Reference proteome</keyword>
<sequence>MAVETIPRQPAPPPAPSDPKPIEPAQPNQDEFPSILKGRRVLLATESLGPVNGVSRTTLSLIEYLRRNGVQLAVVAPHSKESRLRPSGNGLSELRLPGYPLPYNPDLTVVYPFQLDDVYKRTFSPDVVYLASPASTGFQMLLQIRQLQEPPVVLLNFQTDLSAYSEILFPGPVARFSVWLLAVVQGFLFSHRTVHTIFYPSSGIRRYLEKAGAPSSRMVQLGRGVDTTLFDPSRRDHAYREELAPNGEIILVCVCRLAPEKGFEFLAQVAIKLLEEAFPFKLLVVGGNLNPAVEDEVRQLFDPVKDNVVFTGFLTGVNLARAYASGDVFLHCSITETFGLVVLEAMASGLPVIARDQGGPSDIVQDQQTGYLVPPHDLDLFASLVKRLSVNAVLRSDMAAAARKFTCETTWEKINRRVAWQIAEGLEKHLQNVQAKKKRRPIRNWLVARYYGFKAGIISPMVVRFRLHLAIMLVYLVWMMAAVVLILYGNKVFSRGWHLLSNLPLVLQEFHYRTFKQGLRDAVQRMVANQ</sequence>
<dbReference type="Gene3D" id="3.40.50.2000">
    <property type="entry name" value="Glycogen Phosphorylase B"/>
    <property type="match status" value="2"/>
</dbReference>
<evidence type="ECO:0000259" key="5">
    <source>
        <dbReference type="Pfam" id="PF13439"/>
    </source>
</evidence>
<evidence type="ECO:0000313" key="7">
    <source>
        <dbReference type="Proteomes" id="UP000053617"/>
    </source>
</evidence>
<keyword evidence="3" id="KW-0472">Membrane</keyword>
<dbReference type="CDD" id="cd03814">
    <property type="entry name" value="GT4-like"/>
    <property type="match status" value="1"/>
</dbReference>
<evidence type="ECO:0000256" key="1">
    <source>
        <dbReference type="ARBA" id="ARBA00022676"/>
    </source>
</evidence>
<gene>
    <name evidence="6" type="ORF">Z518_00021</name>
</gene>
<dbReference type="VEuPathDB" id="FungiDB:Z518_00021"/>
<evidence type="ECO:0000256" key="3">
    <source>
        <dbReference type="SAM" id="Phobius"/>
    </source>
</evidence>
<dbReference type="RefSeq" id="XP_013276079.1">
    <property type="nucleotide sequence ID" value="XM_013420625.1"/>
</dbReference>
<dbReference type="Pfam" id="PF00534">
    <property type="entry name" value="Glycos_transf_1"/>
    <property type="match status" value="1"/>
</dbReference>
<feature type="domain" description="Glycosyltransferase subfamily 4-like N-terminal" evidence="5">
    <location>
        <begin position="51"/>
        <end position="228"/>
    </location>
</feature>
<dbReference type="Proteomes" id="UP000053617">
    <property type="component" value="Unassembled WGS sequence"/>
</dbReference>
<dbReference type="STRING" id="1442369.A0A0D2HEE8"/>
<dbReference type="OrthoDB" id="512920at2759"/>
<dbReference type="AlphaFoldDB" id="A0A0D2HEE8"/>
<dbReference type="InterPro" id="IPR028098">
    <property type="entry name" value="Glyco_trans_4-like_N"/>
</dbReference>
<dbReference type="HOGENOM" id="CLU_009583_23_0_1"/>
<feature type="compositionally biased region" description="Pro residues" evidence="2">
    <location>
        <begin position="9"/>
        <end position="24"/>
    </location>
</feature>
<dbReference type="GeneID" id="25288092"/>
<keyword evidence="1" id="KW-0808">Transferase</keyword>
<name>A0A0D2HEE8_9EURO</name>
<feature type="domain" description="Glycosyl transferase family 1" evidence="4">
    <location>
        <begin position="241"/>
        <end position="404"/>
    </location>
</feature>
<evidence type="ECO:0008006" key="8">
    <source>
        <dbReference type="Google" id="ProtNLM"/>
    </source>
</evidence>
<dbReference type="SUPFAM" id="SSF53756">
    <property type="entry name" value="UDP-Glycosyltransferase/glycogen phosphorylase"/>
    <property type="match status" value="1"/>
</dbReference>
<accession>A0A0D2HEE8</accession>
<feature type="transmembrane region" description="Helical" evidence="3">
    <location>
        <begin position="469"/>
        <end position="488"/>
    </location>
</feature>
<dbReference type="InterPro" id="IPR050194">
    <property type="entry name" value="Glycosyltransferase_grp1"/>
</dbReference>
<dbReference type="InterPro" id="IPR001296">
    <property type="entry name" value="Glyco_trans_1"/>
</dbReference>
<keyword evidence="1" id="KW-0328">Glycosyltransferase</keyword>
<organism evidence="6 7">
    <name type="scientific">Rhinocladiella mackenziei CBS 650.93</name>
    <dbReference type="NCBI Taxonomy" id="1442369"/>
    <lineage>
        <taxon>Eukaryota</taxon>
        <taxon>Fungi</taxon>
        <taxon>Dikarya</taxon>
        <taxon>Ascomycota</taxon>
        <taxon>Pezizomycotina</taxon>
        <taxon>Eurotiomycetes</taxon>
        <taxon>Chaetothyriomycetidae</taxon>
        <taxon>Chaetothyriales</taxon>
        <taxon>Herpotrichiellaceae</taxon>
        <taxon>Rhinocladiella</taxon>
    </lineage>
</organism>
<keyword evidence="3" id="KW-0812">Transmembrane</keyword>
<keyword evidence="3" id="KW-1133">Transmembrane helix</keyword>
<dbReference type="EMBL" id="KN847475">
    <property type="protein sequence ID" value="KIX08943.1"/>
    <property type="molecule type" value="Genomic_DNA"/>
</dbReference>
<dbReference type="PANTHER" id="PTHR45947:SF3">
    <property type="entry name" value="SULFOQUINOVOSYL TRANSFERASE SQD2"/>
    <property type="match status" value="1"/>
</dbReference>
<evidence type="ECO:0000259" key="4">
    <source>
        <dbReference type="Pfam" id="PF00534"/>
    </source>
</evidence>
<evidence type="ECO:0000313" key="6">
    <source>
        <dbReference type="EMBL" id="KIX08943.1"/>
    </source>
</evidence>
<dbReference type="GO" id="GO:0016757">
    <property type="term" value="F:glycosyltransferase activity"/>
    <property type="evidence" value="ECO:0007669"/>
    <property type="project" value="UniProtKB-KW"/>
</dbReference>
<feature type="region of interest" description="Disordered" evidence="2">
    <location>
        <begin position="1"/>
        <end position="31"/>
    </location>
</feature>
<reference evidence="6 7" key="1">
    <citation type="submission" date="2015-01" db="EMBL/GenBank/DDBJ databases">
        <title>The Genome Sequence of Rhinocladiella mackenzie CBS 650.93.</title>
        <authorList>
            <consortium name="The Broad Institute Genomics Platform"/>
            <person name="Cuomo C."/>
            <person name="de Hoog S."/>
            <person name="Gorbushina A."/>
            <person name="Stielow B."/>
            <person name="Teixiera M."/>
            <person name="Abouelleil A."/>
            <person name="Chapman S.B."/>
            <person name="Priest M."/>
            <person name="Young S.K."/>
            <person name="Wortman J."/>
            <person name="Nusbaum C."/>
            <person name="Birren B."/>
        </authorList>
    </citation>
    <scope>NUCLEOTIDE SEQUENCE [LARGE SCALE GENOMIC DNA]</scope>
    <source>
        <strain evidence="6 7">CBS 650.93</strain>
    </source>
</reference>